<reference evidence="1" key="1">
    <citation type="submission" date="2020-12" db="EMBL/GenBank/DDBJ databases">
        <title>Metabolic potential, ecology and presence of endohyphal bacteria is reflected in genomic diversity of Mucoromycotina.</title>
        <authorList>
            <person name="Muszewska A."/>
            <person name="Okrasinska A."/>
            <person name="Steczkiewicz K."/>
            <person name="Drgas O."/>
            <person name="Orlowska M."/>
            <person name="Perlinska-Lenart U."/>
            <person name="Aleksandrzak-Piekarczyk T."/>
            <person name="Szatraj K."/>
            <person name="Zielenkiewicz U."/>
            <person name="Pilsyk S."/>
            <person name="Malc E."/>
            <person name="Mieczkowski P."/>
            <person name="Kruszewska J.S."/>
            <person name="Biernat P."/>
            <person name="Pawlowska J."/>
        </authorList>
    </citation>
    <scope>NUCLEOTIDE SEQUENCE</scope>
    <source>
        <strain evidence="1">WA0000051536</strain>
    </source>
</reference>
<dbReference type="EMBL" id="JAEPRA010000002">
    <property type="protein sequence ID" value="KAG2188268.1"/>
    <property type="molecule type" value="Genomic_DNA"/>
</dbReference>
<accession>A0A8H7Q9E1</accession>
<name>A0A8H7Q9E1_9FUNG</name>
<evidence type="ECO:0000313" key="2">
    <source>
        <dbReference type="Proteomes" id="UP000612746"/>
    </source>
</evidence>
<dbReference type="AlphaFoldDB" id="A0A8H7Q9E1"/>
<organism evidence="1 2">
    <name type="scientific">Umbelopsis vinacea</name>
    <dbReference type="NCBI Taxonomy" id="44442"/>
    <lineage>
        <taxon>Eukaryota</taxon>
        <taxon>Fungi</taxon>
        <taxon>Fungi incertae sedis</taxon>
        <taxon>Mucoromycota</taxon>
        <taxon>Mucoromycotina</taxon>
        <taxon>Umbelopsidomycetes</taxon>
        <taxon>Umbelopsidales</taxon>
        <taxon>Umbelopsidaceae</taxon>
        <taxon>Umbelopsis</taxon>
    </lineage>
</organism>
<dbReference type="Proteomes" id="UP000612746">
    <property type="component" value="Unassembled WGS sequence"/>
</dbReference>
<protein>
    <submittedName>
        <fullName evidence="1">Uncharacterized protein</fullName>
    </submittedName>
</protein>
<sequence length="91" mass="10233">MPYQTGPGKGFGATMKGVVVAQNSPESHEYKPKDGDAGKPIQTVKLHAGWSLRNSTFEKVYLKPREQHIRGKHYWRPCSPDYGKITTSEDE</sequence>
<evidence type="ECO:0000313" key="1">
    <source>
        <dbReference type="EMBL" id="KAG2188268.1"/>
    </source>
</evidence>
<gene>
    <name evidence="1" type="ORF">INT44_001021</name>
</gene>
<proteinExistence type="predicted"/>
<dbReference type="OrthoDB" id="2257766at2759"/>
<comment type="caution">
    <text evidence="1">The sequence shown here is derived from an EMBL/GenBank/DDBJ whole genome shotgun (WGS) entry which is preliminary data.</text>
</comment>
<keyword evidence="2" id="KW-1185">Reference proteome</keyword>